<dbReference type="CDD" id="cd02440">
    <property type="entry name" value="AdoMet_MTases"/>
    <property type="match status" value="1"/>
</dbReference>
<dbReference type="GO" id="GO:0008757">
    <property type="term" value="F:S-adenosylmethionine-dependent methyltransferase activity"/>
    <property type="evidence" value="ECO:0007669"/>
    <property type="project" value="InterPro"/>
</dbReference>
<dbReference type="GO" id="GO:0032259">
    <property type="term" value="P:methylation"/>
    <property type="evidence" value="ECO:0007669"/>
    <property type="project" value="UniProtKB-KW"/>
</dbReference>
<reference evidence="2 3" key="1">
    <citation type="submission" date="2018-11" db="EMBL/GenBank/DDBJ databases">
        <title>Proposal to divide the Flavobacteriaceae and reorganize its genera based on Amino Acid Identity values calculated from whole genome sequences.</title>
        <authorList>
            <person name="Nicholson A.C."/>
            <person name="Gulvik C.A."/>
            <person name="Whitney A.M."/>
            <person name="Humrighouse B.W."/>
            <person name="Bell M."/>
            <person name="Holmes B."/>
            <person name="Steigerwalt A.G."/>
            <person name="Villarma A."/>
            <person name="Sheth M."/>
            <person name="Batra D."/>
            <person name="Pryor J."/>
            <person name="Bernardet J.-F."/>
            <person name="Hugo C."/>
            <person name="Kampfer P."/>
            <person name="Newman J."/>
            <person name="McQuiston J.R."/>
        </authorList>
    </citation>
    <scope>NUCLEOTIDE SEQUENCE [LARGE SCALE GENOMIC DNA]</scope>
    <source>
        <strain evidence="2 3">H5559</strain>
    </source>
</reference>
<dbReference type="AlphaFoldDB" id="A0AAD0YXQ8"/>
<dbReference type="PANTHER" id="PTHR43591">
    <property type="entry name" value="METHYLTRANSFERASE"/>
    <property type="match status" value="1"/>
</dbReference>
<name>A0AAD0YXQ8_CHRID</name>
<protein>
    <submittedName>
        <fullName evidence="2">Class I SAM-dependent methyltransferase</fullName>
    </submittedName>
</protein>
<dbReference type="Proteomes" id="UP000269015">
    <property type="component" value="Chromosome"/>
</dbReference>
<evidence type="ECO:0000259" key="1">
    <source>
        <dbReference type="Pfam" id="PF08241"/>
    </source>
</evidence>
<gene>
    <name evidence="2" type="ORF">EG352_00975</name>
</gene>
<dbReference type="SUPFAM" id="SSF53335">
    <property type="entry name" value="S-adenosyl-L-methionine-dependent methyltransferases"/>
    <property type="match status" value="1"/>
</dbReference>
<feature type="domain" description="Methyltransferase type 11" evidence="1">
    <location>
        <begin position="67"/>
        <end position="161"/>
    </location>
</feature>
<evidence type="ECO:0000313" key="2">
    <source>
        <dbReference type="EMBL" id="AZB20385.1"/>
    </source>
</evidence>
<dbReference type="RefSeq" id="WP_061085581.1">
    <property type="nucleotide sequence ID" value="NZ_CP033930.1"/>
</dbReference>
<dbReference type="PANTHER" id="PTHR43591:SF110">
    <property type="entry name" value="RHODANESE DOMAIN-CONTAINING PROTEIN"/>
    <property type="match status" value="1"/>
</dbReference>
<keyword evidence="2" id="KW-0808">Transferase</keyword>
<accession>A0AAD0YXQ8</accession>
<dbReference type="InterPro" id="IPR029063">
    <property type="entry name" value="SAM-dependent_MTases_sf"/>
</dbReference>
<dbReference type="Gene3D" id="3.40.50.150">
    <property type="entry name" value="Vaccinia Virus protein VP39"/>
    <property type="match status" value="1"/>
</dbReference>
<evidence type="ECO:0000313" key="3">
    <source>
        <dbReference type="Proteomes" id="UP000269015"/>
    </source>
</evidence>
<dbReference type="EMBL" id="CP033930">
    <property type="protein sequence ID" value="AZB20385.1"/>
    <property type="molecule type" value="Genomic_DNA"/>
</dbReference>
<organism evidence="2 3">
    <name type="scientific">Chryseobacterium indologenes</name>
    <name type="common">Flavobacterium indologenes</name>
    <dbReference type="NCBI Taxonomy" id="253"/>
    <lineage>
        <taxon>Bacteria</taxon>
        <taxon>Pseudomonadati</taxon>
        <taxon>Bacteroidota</taxon>
        <taxon>Flavobacteriia</taxon>
        <taxon>Flavobacteriales</taxon>
        <taxon>Weeksellaceae</taxon>
        <taxon>Chryseobacterium group</taxon>
        <taxon>Chryseobacterium</taxon>
    </lineage>
</organism>
<proteinExistence type="predicted"/>
<sequence>MQEQNIDFLHHNESAWNQQATEQNEWSQPVSAELIKEAKEGKWEVHLTPKPLNKEWLGDVKGKKILCLASAGGQQAPVLAAAGASVVVYDISEEQLKQDQKVAERDGLSLKTVQGDMRDLSVFEDESFDLIFHPISNHYVENVNPVWEEAYRVLKKGGTLLASFFNPVVFVADRNPQDMAEGIIRPKYTVPYADIKDLSEEQIVKKLKNNEALVFGHSLSDLIGGQLKAGFLMEDFVEEMQPHPRFLIDKYLPTFLATKAVKLE</sequence>
<dbReference type="Pfam" id="PF08241">
    <property type="entry name" value="Methyltransf_11"/>
    <property type="match status" value="1"/>
</dbReference>
<dbReference type="InterPro" id="IPR013216">
    <property type="entry name" value="Methyltransf_11"/>
</dbReference>
<keyword evidence="2" id="KW-0489">Methyltransferase</keyword>